<dbReference type="SUPFAM" id="SSF56672">
    <property type="entry name" value="DNA/RNA polymerases"/>
    <property type="match status" value="1"/>
</dbReference>
<dbReference type="EMBL" id="JACGWJ010000516">
    <property type="protein sequence ID" value="KAL0291608.1"/>
    <property type="molecule type" value="Genomic_DNA"/>
</dbReference>
<dbReference type="PROSITE" id="PS50878">
    <property type="entry name" value="RT_POL"/>
    <property type="match status" value="1"/>
</dbReference>
<sequence>MIMLAVWNVRGLNSIAHRHAVGQLVRDRGVQFLGILETRVRRGNVQLVRANLLPNWSWFDDYSGSGGRIWLAWDEVKVGVEVLRVAAQVIHCRLLNKRTSATCLISVVYGECDPSRRRLLWAELLSISADIVDLPWCVLGDFNIVVDASESCGRTAEVTQAMAEFRDFIMEAGLVHFPFIGCPFTWQNCSSGSRSLWRRLDRVLVNDNWLVRWPQASYLCALPQTSDHSPLILLGAQRRTEGGFFRFDNFLASQPGFLHSVKHVWCHRIYGTKMYEVTRKLKALKPLFRAQRKAKGDLANNVSMAKDFLEKAQSLFDLFKEDDLLQLVQWCRTVYCRAVAMEDSVLRQRAKLRWLEHGDRCSKVFFTKINRTRAKMRVFQITSAAGDTLTEVDQVVAEFISYYEALLGGARTPRSLNLDFLQPYLKHTLSVDEAAALTIPISPSEIKEAFFDISEDSAPGPDGFTSAFFKAAWAEIGNDVCAAVSEFFVSGKMLKQINAALLVLIPKVQMPTRVSEFRSIACCNVLYKAISKILVKRMQQVLHRLIDYSQNAFVPGRCIADNVLLAQELLSGYNQARLPKRCTIKIDIQKAYDSVQWDFLLETLKIFNFPSQFISWVEQCVTTAVFSIAINGCLHGFFAGSRGLRQGDPISPYLFVLVMEILHVLLQLRIQPEGVFHYHWKCSELGILNLCFADDVLIFCAGDITSVRLISEVLEEFATLTGLRVNPAKSTIILSKSVQRDRQAILNLVGFQEGSLPIKYLGVPLTASRLTVADCRPILEKVSGCLAGWAHLNLSLAGRAQLLKSVLASLHMYWSSVFLLPKSIIKVIEQQMRSFLWKGSSGSGLAKVS</sequence>
<dbReference type="InterPro" id="IPR000477">
    <property type="entry name" value="RT_dom"/>
</dbReference>
<dbReference type="Pfam" id="PF03372">
    <property type="entry name" value="Exo_endo_phos"/>
    <property type="match status" value="1"/>
</dbReference>
<reference evidence="2" key="2">
    <citation type="journal article" date="2024" name="Plant">
        <title>Genomic evolution and insights into agronomic trait innovations of Sesamum species.</title>
        <authorList>
            <person name="Miao H."/>
            <person name="Wang L."/>
            <person name="Qu L."/>
            <person name="Liu H."/>
            <person name="Sun Y."/>
            <person name="Le M."/>
            <person name="Wang Q."/>
            <person name="Wei S."/>
            <person name="Zheng Y."/>
            <person name="Lin W."/>
            <person name="Duan Y."/>
            <person name="Cao H."/>
            <person name="Xiong S."/>
            <person name="Wang X."/>
            <person name="Wei L."/>
            <person name="Li C."/>
            <person name="Ma Q."/>
            <person name="Ju M."/>
            <person name="Zhao R."/>
            <person name="Li G."/>
            <person name="Mu C."/>
            <person name="Tian Q."/>
            <person name="Mei H."/>
            <person name="Zhang T."/>
            <person name="Gao T."/>
            <person name="Zhang H."/>
        </authorList>
    </citation>
    <scope>NUCLEOTIDE SEQUENCE</scope>
    <source>
        <strain evidence="2">G02</strain>
    </source>
</reference>
<dbReference type="InterPro" id="IPR043502">
    <property type="entry name" value="DNA/RNA_pol_sf"/>
</dbReference>
<dbReference type="AlphaFoldDB" id="A0AAW2JDH3"/>
<evidence type="ECO:0000259" key="1">
    <source>
        <dbReference type="PROSITE" id="PS50878"/>
    </source>
</evidence>
<dbReference type="CDD" id="cd01650">
    <property type="entry name" value="RT_nLTR_like"/>
    <property type="match status" value="1"/>
</dbReference>
<dbReference type="PANTHER" id="PTHR33116:SF80">
    <property type="entry name" value="REVERSE TRANSCRIPTASE ZINC-BINDING DOMAIN-CONTAINING PROTEIN"/>
    <property type="match status" value="1"/>
</dbReference>
<dbReference type="GO" id="GO:0003824">
    <property type="term" value="F:catalytic activity"/>
    <property type="evidence" value="ECO:0007669"/>
    <property type="project" value="InterPro"/>
</dbReference>
<organism evidence="2">
    <name type="scientific">Sesamum radiatum</name>
    <name type="common">Black benniseed</name>
    <dbReference type="NCBI Taxonomy" id="300843"/>
    <lineage>
        <taxon>Eukaryota</taxon>
        <taxon>Viridiplantae</taxon>
        <taxon>Streptophyta</taxon>
        <taxon>Embryophyta</taxon>
        <taxon>Tracheophyta</taxon>
        <taxon>Spermatophyta</taxon>
        <taxon>Magnoliopsida</taxon>
        <taxon>eudicotyledons</taxon>
        <taxon>Gunneridae</taxon>
        <taxon>Pentapetalae</taxon>
        <taxon>asterids</taxon>
        <taxon>lamiids</taxon>
        <taxon>Lamiales</taxon>
        <taxon>Pedaliaceae</taxon>
        <taxon>Sesamum</taxon>
    </lineage>
</organism>
<gene>
    <name evidence="2" type="ORF">Sradi_7020800</name>
</gene>
<dbReference type="InterPro" id="IPR036691">
    <property type="entry name" value="Endo/exonu/phosph_ase_sf"/>
</dbReference>
<dbReference type="SUPFAM" id="SSF56219">
    <property type="entry name" value="DNase I-like"/>
    <property type="match status" value="1"/>
</dbReference>
<feature type="domain" description="Reverse transcriptase" evidence="1">
    <location>
        <begin position="486"/>
        <end position="765"/>
    </location>
</feature>
<evidence type="ECO:0000313" key="2">
    <source>
        <dbReference type="EMBL" id="KAL0291608.1"/>
    </source>
</evidence>
<dbReference type="PANTHER" id="PTHR33116">
    <property type="entry name" value="REVERSE TRANSCRIPTASE ZINC-BINDING DOMAIN-CONTAINING PROTEIN-RELATED-RELATED"/>
    <property type="match status" value="1"/>
</dbReference>
<proteinExistence type="predicted"/>
<protein>
    <submittedName>
        <fullName evidence="2">Mitochondrial protein</fullName>
    </submittedName>
</protein>
<reference evidence="2" key="1">
    <citation type="submission" date="2020-06" db="EMBL/GenBank/DDBJ databases">
        <authorList>
            <person name="Li T."/>
            <person name="Hu X."/>
            <person name="Zhang T."/>
            <person name="Song X."/>
            <person name="Zhang H."/>
            <person name="Dai N."/>
            <person name="Sheng W."/>
            <person name="Hou X."/>
            <person name="Wei L."/>
        </authorList>
    </citation>
    <scope>NUCLEOTIDE SEQUENCE</scope>
    <source>
        <strain evidence="2">G02</strain>
        <tissue evidence="2">Leaf</tissue>
    </source>
</reference>
<name>A0AAW2JDH3_SESRA</name>
<comment type="caution">
    <text evidence="2">The sequence shown here is derived from an EMBL/GenBank/DDBJ whole genome shotgun (WGS) entry which is preliminary data.</text>
</comment>
<dbReference type="InterPro" id="IPR005135">
    <property type="entry name" value="Endo/exonuclease/phosphatase"/>
</dbReference>
<dbReference type="Pfam" id="PF00078">
    <property type="entry name" value="RVT_1"/>
    <property type="match status" value="1"/>
</dbReference>
<accession>A0AAW2JDH3</accession>
<dbReference type="Gene3D" id="3.60.10.10">
    <property type="entry name" value="Endonuclease/exonuclease/phosphatase"/>
    <property type="match status" value="1"/>
</dbReference>